<dbReference type="Proteomes" id="UP000766486">
    <property type="component" value="Unassembled WGS sequence"/>
</dbReference>
<feature type="transmembrane region" description="Helical" evidence="7">
    <location>
        <begin position="281"/>
        <end position="305"/>
    </location>
</feature>
<evidence type="ECO:0000256" key="7">
    <source>
        <dbReference type="SAM" id="Phobius"/>
    </source>
</evidence>
<feature type="compositionally biased region" description="Polar residues" evidence="6">
    <location>
        <begin position="1"/>
        <end position="16"/>
    </location>
</feature>
<name>A0ABY6UQC5_BIOOC</name>
<comment type="subcellular location">
    <subcellularLocation>
        <location evidence="1">Membrane</location>
        <topology evidence="1">Multi-pass membrane protein</topology>
    </subcellularLocation>
</comment>
<comment type="caution">
    <text evidence="9">The sequence shown here is derived from an EMBL/GenBank/DDBJ whole genome shotgun (WGS) entry which is preliminary data.</text>
</comment>
<gene>
    <name evidence="9" type="ORF">CLO192961_LOCUS328605</name>
</gene>
<dbReference type="Gene3D" id="2.70.50.70">
    <property type="match status" value="1"/>
</dbReference>
<keyword evidence="10" id="KW-1185">Reference proteome</keyword>
<dbReference type="PANTHER" id="PTHR43791:SF103">
    <property type="entry name" value="MAJOR FACILITATOR SUPERFAMILY (MFS) PROFILE DOMAIN-CONTAINING PROTEIN-RELATED"/>
    <property type="match status" value="1"/>
</dbReference>
<dbReference type="PROSITE" id="PS50850">
    <property type="entry name" value="MFS"/>
    <property type="match status" value="1"/>
</dbReference>
<dbReference type="EMBL" id="CABFNS010000851">
    <property type="protein sequence ID" value="VUC32362.1"/>
    <property type="molecule type" value="Genomic_DNA"/>
</dbReference>
<evidence type="ECO:0000256" key="5">
    <source>
        <dbReference type="ARBA" id="ARBA00023136"/>
    </source>
</evidence>
<dbReference type="SUPFAM" id="SSF103473">
    <property type="entry name" value="MFS general substrate transporter"/>
    <property type="match status" value="1"/>
</dbReference>
<feature type="transmembrane region" description="Helical" evidence="7">
    <location>
        <begin position="371"/>
        <end position="393"/>
    </location>
</feature>
<dbReference type="InterPro" id="IPR020846">
    <property type="entry name" value="MFS_dom"/>
</dbReference>
<dbReference type="Pfam" id="PF03443">
    <property type="entry name" value="AA9"/>
    <property type="match status" value="1"/>
</dbReference>
<feature type="transmembrane region" description="Helical" evidence="7">
    <location>
        <begin position="89"/>
        <end position="108"/>
    </location>
</feature>
<keyword evidence="3 7" id="KW-0812">Transmembrane</keyword>
<keyword evidence="5 7" id="KW-0472">Membrane</keyword>
<feature type="transmembrane region" description="Helical" evidence="7">
    <location>
        <begin position="346"/>
        <end position="365"/>
    </location>
</feature>
<evidence type="ECO:0000313" key="10">
    <source>
        <dbReference type="Proteomes" id="UP000766486"/>
    </source>
</evidence>
<feature type="transmembrane region" description="Helical" evidence="7">
    <location>
        <begin position="317"/>
        <end position="339"/>
    </location>
</feature>
<dbReference type="InterPro" id="IPR011701">
    <property type="entry name" value="MFS"/>
</dbReference>
<evidence type="ECO:0000256" key="3">
    <source>
        <dbReference type="ARBA" id="ARBA00022692"/>
    </source>
</evidence>
<evidence type="ECO:0000313" key="9">
    <source>
        <dbReference type="EMBL" id="VUC32362.1"/>
    </source>
</evidence>
<accession>A0ABY6UQC5</accession>
<evidence type="ECO:0000256" key="1">
    <source>
        <dbReference type="ARBA" id="ARBA00004141"/>
    </source>
</evidence>
<feature type="domain" description="Major facilitator superfamily (MFS) profile" evidence="8">
    <location>
        <begin position="53"/>
        <end position="461"/>
    </location>
</feature>
<keyword evidence="4 7" id="KW-1133">Transmembrane helix</keyword>
<feature type="transmembrane region" description="Helical" evidence="7">
    <location>
        <begin position="405"/>
        <end position="426"/>
    </location>
</feature>
<dbReference type="PANTHER" id="PTHR43791">
    <property type="entry name" value="PERMEASE-RELATED"/>
    <property type="match status" value="1"/>
</dbReference>
<protein>
    <recommendedName>
        <fullName evidence="8">Major facilitator superfamily (MFS) profile domain-containing protein</fullName>
    </recommendedName>
</protein>
<dbReference type="InterPro" id="IPR005103">
    <property type="entry name" value="AA9_LPMO"/>
</dbReference>
<feature type="transmembrane region" description="Helical" evidence="7">
    <location>
        <begin position="181"/>
        <end position="201"/>
    </location>
</feature>
<evidence type="ECO:0000256" key="4">
    <source>
        <dbReference type="ARBA" id="ARBA00022989"/>
    </source>
</evidence>
<evidence type="ECO:0000256" key="2">
    <source>
        <dbReference type="ARBA" id="ARBA00022448"/>
    </source>
</evidence>
<dbReference type="Pfam" id="PF07690">
    <property type="entry name" value="MFS_1"/>
    <property type="match status" value="1"/>
</dbReference>
<organism evidence="9 10">
    <name type="scientific">Bionectria ochroleuca</name>
    <name type="common">Gliocladium roseum</name>
    <dbReference type="NCBI Taxonomy" id="29856"/>
    <lineage>
        <taxon>Eukaryota</taxon>
        <taxon>Fungi</taxon>
        <taxon>Dikarya</taxon>
        <taxon>Ascomycota</taxon>
        <taxon>Pezizomycotina</taxon>
        <taxon>Sordariomycetes</taxon>
        <taxon>Hypocreomycetidae</taxon>
        <taxon>Hypocreales</taxon>
        <taxon>Bionectriaceae</taxon>
        <taxon>Clonostachys</taxon>
    </lineage>
</organism>
<feature type="transmembrane region" description="Helical" evidence="7">
    <location>
        <begin position="432"/>
        <end position="456"/>
    </location>
</feature>
<dbReference type="Gene3D" id="1.20.1250.20">
    <property type="entry name" value="MFS general substrate transporter like domains"/>
    <property type="match status" value="1"/>
</dbReference>
<sequence>MSLTSQRAPEGTTTSKGGEKVNIEESSEVLQLNDESYTEEEEKQVLQKLDMTLLPMMCIVFFFQYIDKQSLSYGSVFGLIPDLKLTPDQYSWCASIFYFGNLVAEYPFIYLMSRLPLTKLVGSTVFLWGAVCMCLAAPTNFGGFATVRFFLGFTEGAVSPAFMTITSIWYRKSEHAVRTAIWVSMNMVAQVIGCFLMYGIAKNTSLALAPWRVIFLVCGALTSAVGVMFYVLMPNGPREAWFLTAREKQVLALRMAKDREGGDKTSFSAKQLKEAATDPRAWFAFIFGVLGTMQSPVLTFATLVIKNIGYTPFETMLYTAPSGAVQLLALWIGVLGCWLFPRNRTLVALALIIPPLIGTILLLKLKVEDGWGLIISAWLASCIMSVMSPLLSLLSSNVKGNTKRAVVNCAFFIGFCAGCIASPQLWTKPPRYFSGVVTSLVTWCLLFVAILTYRFLCMRENAARDKAAAGSTASGNSGTDTMVVLDKYGAPKTDLTDKEDRRFRYSCYMPTKFENPPTGSVTPLDAGFSCNNKGATPASQVYSVKASDKVGLKQAYGGTGMQRPGPAQVYMSPVADFTTDDGSGDWYKVHQALICTAGSVESLRSTARCSWDED</sequence>
<dbReference type="InterPro" id="IPR036259">
    <property type="entry name" value="MFS_trans_sf"/>
</dbReference>
<reference evidence="9 10" key="1">
    <citation type="submission" date="2019-06" db="EMBL/GenBank/DDBJ databases">
        <authorList>
            <person name="Broberg M."/>
        </authorList>
    </citation>
    <scope>NUCLEOTIDE SEQUENCE [LARGE SCALE GENOMIC DNA]</scope>
</reference>
<evidence type="ECO:0000259" key="8">
    <source>
        <dbReference type="PROSITE" id="PS50850"/>
    </source>
</evidence>
<keyword evidence="2" id="KW-0813">Transport</keyword>
<proteinExistence type="predicted"/>
<feature type="region of interest" description="Disordered" evidence="6">
    <location>
        <begin position="1"/>
        <end position="20"/>
    </location>
</feature>
<feature type="transmembrane region" description="Helical" evidence="7">
    <location>
        <begin position="213"/>
        <end position="233"/>
    </location>
</feature>
<evidence type="ECO:0000256" key="6">
    <source>
        <dbReference type="SAM" id="MobiDB-lite"/>
    </source>
</evidence>
<feature type="transmembrane region" description="Helical" evidence="7">
    <location>
        <begin position="120"/>
        <end position="141"/>
    </location>
</feature>